<dbReference type="Proteomes" id="UP001173465">
    <property type="component" value="Unassembled WGS sequence"/>
</dbReference>
<sequence>MRSEHYYNQHAAHFVEATFEVDMSNIYAVFLQHMEKNGRILDVGCGSGRDALYFTRQGFSVDAFDSAQELVALARIRTRLPIEHKSFYTLEAHNQYDGFWACASLLHCKRERLPEVFQRLIRALKVGGVGYCSFKYGVHDSSQAGRSFVNLNESQLNALLSGLANIQVLKLWVTADNRVDRQDKWLNLLIQKTAID</sequence>
<evidence type="ECO:0000256" key="2">
    <source>
        <dbReference type="ARBA" id="ARBA00022679"/>
    </source>
</evidence>
<evidence type="ECO:0000256" key="1">
    <source>
        <dbReference type="ARBA" id="ARBA00022603"/>
    </source>
</evidence>
<dbReference type="InterPro" id="IPR029063">
    <property type="entry name" value="SAM-dependent_MTases_sf"/>
</dbReference>
<protein>
    <submittedName>
        <fullName evidence="4">Class I SAM-dependent methyltransferase</fullName>
    </submittedName>
</protein>
<evidence type="ECO:0000259" key="3">
    <source>
        <dbReference type="Pfam" id="PF13649"/>
    </source>
</evidence>
<dbReference type="PANTHER" id="PTHR43861">
    <property type="entry name" value="TRANS-ACONITATE 2-METHYLTRANSFERASE-RELATED"/>
    <property type="match status" value="1"/>
</dbReference>
<dbReference type="EMBL" id="JACANB010000003">
    <property type="protein sequence ID" value="MDM1696187.1"/>
    <property type="molecule type" value="Genomic_DNA"/>
</dbReference>
<gene>
    <name evidence="4" type="ORF">HX099_05870</name>
</gene>
<dbReference type="Gene3D" id="3.40.50.150">
    <property type="entry name" value="Vaccinia Virus protein VP39"/>
    <property type="match status" value="1"/>
</dbReference>
<dbReference type="SUPFAM" id="SSF53335">
    <property type="entry name" value="S-adenosyl-L-methionine-dependent methyltransferases"/>
    <property type="match status" value="1"/>
</dbReference>
<evidence type="ECO:0000313" key="4">
    <source>
        <dbReference type="EMBL" id="MDM1696187.1"/>
    </source>
</evidence>
<keyword evidence="1 4" id="KW-0489">Methyltransferase</keyword>
<feature type="domain" description="Methyltransferase" evidence="3">
    <location>
        <begin position="40"/>
        <end position="128"/>
    </location>
</feature>
<keyword evidence="2" id="KW-0808">Transferase</keyword>
<dbReference type="PANTHER" id="PTHR43861:SF1">
    <property type="entry name" value="TRANS-ACONITATE 2-METHYLTRANSFERASE"/>
    <property type="match status" value="1"/>
</dbReference>
<reference evidence="4" key="2">
    <citation type="journal article" date="2022" name="Sci. Total Environ.">
        <title>Prevalence, transmission, and molecular epidemiology of tet(X)-positive bacteria among humans, animals, and environmental niches in China: An epidemiological, and genomic-based study.</title>
        <authorList>
            <person name="Dong N."/>
            <person name="Zeng Y."/>
            <person name="Cai C."/>
            <person name="Sun C."/>
            <person name="Lu J."/>
            <person name="Liu C."/>
            <person name="Zhou H."/>
            <person name="Sun Q."/>
            <person name="Shu L."/>
            <person name="Wang H."/>
            <person name="Wang Y."/>
            <person name="Wang S."/>
            <person name="Wu C."/>
            <person name="Chan E.W."/>
            <person name="Chen G."/>
            <person name="Shen Z."/>
            <person name="Chen S."/>
            <person name="Zhang R."/>
        </authorList>
    </citation>
    <scope>NUCLEOTIDE SEQUENCE</scope>
    <source>
        <strain evidence="4">DF46-2-2</strain>
    </source>
</reference>
<organism evidence="4 5">
    <name type="scientific">Thiopseudomonas alkaliphila</name>
    <dbReference type="NCBI Taxonomy" id="1697053"/>
    <lineage>
        <taxon>Bacteria</taxon>
        <taxon>Pseudomonadati</taxon>
        <taxon>Pseudomonadota</taxon>
        <taxon>Gammaproteobacteria</taxon>
        <taxon>Pseudomonadales</taxon>
        <taxon>Pseudomonadaceae</taxon>
        <taxon>Thiopseudomonas</taxon>
    </lineage>
</organism>
<reference evidence="4" key="1">
    <citation type="submission" date="2020-06" db="EMBL/GenBank/DDBJ databases">
        <authorList>
            <person name="Dong N."/>
        </authorList>
    </citation>
    <scope>NUCLEOTIDE SEQUENCE</scope>
    <source>
        <strain evidence="4">DF46-2-2</strain>
    </source>
</reference>
<dbReference type="AlphaFoldDB" id="A0AAW7DQ05"/>
<dbReference type="InterPro" id="IPR041698">
    <property type="entry name" value="Methyltransf_25"/>
</dbReference>
<comment type="caution">
    <text evidence="4">The sequence shown here is derived from an EMBL/GenBank/DDBJ whole genome shotgun (WGS) entry which is preliminary data.</text>
</comment>
<dbReference type="CDD" id="cd02440">
    <property type="entry name" value="AdoMet_MTases"/>
    <property type="match status" value="1"/>
</dbReference>
<dbReference type="Pfam" id="PF13649">
    <property type="entry name" value="Methyltransf_25"/>
    <property type="match status" value="1"/>
</dbReference>
<proteinExistence type="predicted"/>
<evidence type="ECO:0000313" key="5">
    <source>
        <dbReference type="Proteomes" id="UP001173465"/>
    </source>
</evidence>
<name>A0AAW7DQ05_9GAMM</name>
<dbReference type="GO" id="GO:0008168">
    <property type="term" value="F:methyltransferase activity"/>
    <property type="evidence" value="ECO:0007669"/>
    <property type="project" value="UniProtKB-KW"/>
</dbReference>
<dbReference type="RefSeq" id="WP_286593553.1">
    <property type="nucleotide sequence ID" value="NZ_JACANB010000003.1"/>
</dbReference>
<dbReference type="GO" id="GO:0032259">
    <property type="term" value="P:methylation"/>
    <property type="evidence" value="ECO:0007669"/>
    <property type="project" value="UniProtKB-KW"/>
</dbReference>
<accession>A0AAW7DQ05</accession>